<keyword evidence="4" id="KW-0119">Carbohydrate metabolism</keyword>
<protein>
    <recommendedName>
        <fullName evidence="2">alpha-amylase</fullName>
        <ecNumber evidence="2">3.2.1.1</ecNumber>
    </recommendedName>
    <alternativeName>
        <fullName evidence="5">1,4-alpha-D-glucan glucanohydrolase</fullName>
    </alternativeName>
</protein>
<dbReference type="RefSeq" id="WP_166280315.1">
    <property type="nucleotide sequence ID" value="NZ_JAANNP010000002.1"/>
</dbReference>
<dbReference type="InterPro" id="IPR014718">
    <property type="entry name" value="GH-type_carb-bd"/>
</dbReference>
<feature type="chain" id="PRO_5047504460" description="alpha-amylase" evidence="6">
    <location>
        <begin position="23"/>
        <end position="977"/>
    </location>
</feature>
<keyword evidence="3" id="KW-0326">Glycosidase</keyword>
<dbReference type="Gene3D" id="2.60.40.10">
    <property type="entry name" value="Immunoglobulins"/>
    <property type="match status" value="3"/>
</dbReference>
<evidence type="ECO:0000256" key="5">
    <source>
        <dbReference type="ARBA" id="ARBA00030238"/>
    </source>
</evidence>
<feature type="signal peptide" evidence="6">
    <location>
        <begin position="1"/>
        <end position="22"/>
    </location>
</feature>
<feature type="domain" description="Fibronectin type-III" evidence="7">
    <location>
        <begin position="768"/>
        <end position="856"/>
    </location>
</feature>
<comment type="caution">
    <text evidence="9">The sequence shown here is derived from an EMBL/GenBank/DDBJ whole genome shotgun (WGS) entry which is preliminary data.</text>
</comment>
<dbReference type="InterPro" id="IPR013784">
    <property type="entry name" value="Carb-bd-like_fold"/>
</dbReference>
<dbReference type="InterPro" id="IPR017853">
    <property type="entry name" value="GH"/>
</dbReference>
<proteinExistence type="predicted"/>
<name>A0ABX0GV22_9ACTN</name>
<keyword evidence="6" id="KW-0732">Signal</keyword>
<dbReference type="SMART" id="SM01065">
    <property type="entry name" value="CBM_2"/>
    <property type="match status" value="1"/>
</dbReference>
<accession>A0ABX0GV22</accession>
<dbReference type="Pfam" id="PF10566">
    <property type="entry name" value="Glyco_hydro_97"/>
    <property type="match status" value="1"/>
</dbReference>
<keyword evidence="4" id="KW-0624">Polysaccharide degradation</keyword>
<dbReference type="Pfam" id="PF00686">
    <property type="entry name" value="CBM_20"/>
    <property type="match status" value="1"/>
</dbReference>
<dbReference type="PROSITE" id="PS51166">
    <property type="entry name" value="CBM20"/>
    <property type="match status" value="1"/>
</dbReference>
<organism evidence="9 10">
    <name type="scientific">Motilibacter deserti</name>
    <dbReference type="NCBI Taxonomy" id="2714956"/>
    <lineage>
        <taxon>Bacteria</taxon>
        <taxon>Bacillati</taxon>
        <taxon>Actinomycetota</taxon>
        <taxon>Actinomycetes</taxon>
        <taxon>Motilibacterales</taxon>
        <taxon>Motilibacteraceae</taxon>
        <taxon>Motilibacter</taxon>
    </lineage>
</organism>
<dbReference type="Gene3D" id="2.70.98.10">
    <property type="match status" value="1"/>
</dbReference>
<dbReference type="InterPro" id="IPR029483">
    <property type="entry name" value="GH97_C"/>
</dbReference>
<dbReference type="SUPFAM" id="SSF49452">
    <property type="entry name" value="Starch-binding domain-like"/>
    <property type="match status" value="1"/>
</dbReference>
<dbReference type="InterPro" id="IPR013783">
    <property type="entry name" value="Ig-like_fold"/>
</dbReference>
<feature type="domain" description="CBM20" evidence="8">
    <location>
        <begin position="852"/>
        <end position="960"/>
    </location>
</feature>
<dbReference type="InterPro" id="IPR002044">
    <property type="entry name" value="CBM20"/>
</dbReference>
<dbReference type="PANTHER" id="PTHR35803:SF1">
    <property type="entry name" value="GLUCAN 1,4-ALPHA-GLUCOSIDASE SUSB"/>
    <property type="match status" value="1"/>
</dbReference>
<dbReference type="InterPro" id="IPR003961">
    <property type="entry name" value="FN3_dom"/>
</dbReference>
<evidence type="ECO:0000313" key="10">
    <source>
        <dbReference type="Proteomes" id="UP000800981"/>
    </source>
</evidence>
<dbReference type="PANTHER" id="PTHR35803">
    <property type="entry name" value="GLUCAN 1,4-ALPHA-GLUCOSIDASE SUSB-RELATED"/>
    <property type="match status" value="1"/>
</dbReference>
<evidence type="ECO:0000259" key="7">
    <source>
        <dbReference type="PROSITE" id="PS50853"/>
    </source>
</evidence>
<evidence type="ECO:0000256" key="2">
    <source>
        <dbReference type="ARBA" id="ARBA00012595"/>
    </source>
</evidence>
<evidence type="ECO:0000256" key="1">
    <source>
        <dbReference type="ARBA" id="ARBA00000548"/>
    </source>
</evidence>
<reference evidence="9 10" key="1">
    <citation type="submission" date="2020-03" db="EMBL/GenBank/DDBJ databases">
        <title>Two novel Motilibacter sp.</title>
        <authorList>
            <person name="Liu S."/>
        </authorList>
    </citation>
    <scope>NUCLEOTIDE SEQUENCE [LARGE SCALE GENOMIC DNA]</scope>
    <source>
        <strain evidence="9 10">E257</strain>
    </source>
</reference>
<dbReference type="Pfam" id="PF14508">
    <property type="entry name" value="GH97_N"/>
    <property type="match status" value="1"/>
</dbReference>
<gene>
    <name evidence="9" type="ORF">G9H71_07675</name>
</gene>
<dbReference type="Proteomes" id="UP000800981">
    <property type="component" value="Unassembled WGS sequence"/>
</dbReference>
<sequence>MLAASGTIASAATVATAPAALAAEGPAVTSPDGLLALAVSTDAGRLTYEVTRAGRSLVLPSALGLRLTDGTTLGSDVTVTGTSSRASDTTWRPVWGADPTVRDDFRELTVGFRQADGRTFNLVVRAYDDGVAFRYDVPAQPGLPSLQIVDEATEFALTGDPDAWWTPRSLAYDGDEQLWRSTAYSQMGSSMTPATFRYADGTHLSIHEADLVDYAGMTLVKEGQRLRAALTPTPGRAAAVVTSTGRATPWRSLTITGDAAGLVESHLLENLNPPCAICDQDTSWIQPTKYVGIWWALQHGAFTWETGPNHGATTARAKQYIDFAAAHGIGGLLAEGWNEGWEGSWADQDFVNATPDFDLAEVVAYGKSKGVEFIAHNETGASLDNYERQIDQAFALYESLGIHYLKTGYVGQIPGQYTYSQRSVNHYRTVLEKAAQHQINVNCHECIHATGEVRTYPNAISREAMRGQEYDAFSEGNSPEHTLILPFTRMLSGPMDYTPGIFDIFWDPRNAGRRVHTTVAKQLSYYVNYFSGVQMAADLPEHYEGRPGLEFIEDVPARWDQTDVLSAAVGDHLVTARRSGGEWYVGAMAGERAQTLRYPLSFLGRGDWVAESYTDAQATDYTTNPTALTIDRSVVTRKDTFVAALERSGGQAVRFRPATAADLAELPRYVEPELDVVSVAAPASAQEGDLVTITATVANAGSVPGGDVVTMSVKGGAVTQSRNVRVDGDGTRTVAFQARLTGRHSARVIVGDERVTVRIEHPSDAVPAPTGLRVTRFAGSLVALAWDMVPGASYQVFRRSADGIYEEPIAVLPAGATSYLDTGVSIGGTYSYVVRAVVEGRTSIPSNEVTQTTSAQQVQVTWRVRVPDFTPPGDTIYMPGSIPELGPWDPGKLAMTRVGPNLWEASLSLLEGTTVDYKYTRGSWAKVEDWGEIVGTNNRRVTVSYGTTGAQLVNDTSTDPATPDIHEAVRSWIDVRS</sequence>
<dbReference type="EMBL" id="JAANNP010000002">
    <property type="protein sequence ID" value="NHC13659.1"/>
    <property type="molecule type" value="Genomic_DNA"/>
</dbReference>
<dbReference type="Pfam" id="PF14509">
    <property type="entry name" value="GH97_C"/>
    <property type="match status" value="1"/>
</dbReference>
<keyword evidence="10" id="KW-1185">Reference proteome</keyword>
<dbReference type="InterPro" id="IPR052720">
    <property type="entry name" value="Glycosyl_hydrolase_97"/>
</dbReference>
<evidence type="ECO:0000256" key="4">
    <source>
        <dbReference type="ARBA" id="ARBA00023326"/>
    </source>
</evidence>
<dbReference type="EC" id="3.2.1.1" evidence="2"/>
<dbReference type="InterPro" id="IPR013785">
    <property type="entry name" value="Aldolase_TIM"/>
</dbReference>
<evidence type="ECO:0000256" key="6">
    <source>
        <dbReference type="SAM" id="SignalP"/>
    </source>
</evidence>
<dbReference type="Gene3D" id="3.20.20.70">
    <property type="entry name" value="Aldolase class I"/>
    <property type="match status" value="1"/>
</dbReference>
<dbReference type="CDD" id="cd00063">
    <property type="entry name" value="FN3"/>
    <property type="match status" value="1"/>
</dbReference>
<dbReference type="InterPro" id="IPR036116">
    <property type="entry name" value="FN3_sf"/>
</dbReference>
<dbReference type="PROSITE" id="PS50853">
    <property type="entry name" value="FN3"/>
    <property type="match status" value="1"/>
</dbReference>
<dbReference type="InterPro" id="IPR019563">
    <property type="entry name" value="GH97_catalytic"/>
</dbReference>
<evidence type="ECO:0000256" key="3">
    <source>
        <dbReference type="ARBA" id="ARBA00023295"/>
    </source>
</evidence>
<dbReference type="InterPro" id="IPR029486">
    <property type="entry name" value="GH97_N"/>
</dbReference>
<comment type="catalytic activity">
    <reaction evidence="1">
        <text>Endohydrolysis of (1-&gt;4)-alpha-D-glucosidic linkages in polysaccharides containing three or more (1-&gt;4)-alpha-linked D-glucose units.</text>
        <dbReference type="EC" id="3.2.1.1"/>
    </reaction>
</comment>
<keyword evidence="3" id="KW-0378">Hydrolase</keyword>
<dbReference type="SUPFAM" id="SSF51445">
    <property type="entry name" value="(Trans)glycosidases"/>
    <property type="match status" value="1"/>
</dbReference>
<evidence type="ECO:0000259" key="8">
    <source>
        <dbReference type="PROSITE" id="PS51166"/>
    </source>
</evidence>
<evidence type="ECO:0000313" key="9">
    <source>
        <dbReference type="EMBL" id="NHC13659.1"/>
    </source>
</evidence>
<dbReference type="SUPFAM" id="SSF49265">
    <property type="entry name" value="Fibronectin type III"/>
    <property type="match status" value="1"/>
</dbReference>